<name>A0ABN2CWH3_9ACTN</name>
<dbReference type="PANTHER" id="PTHR43802">
    <property type="entry name" value="ENOYL-COA HYDRATASE"/>
    <property type="match status" value="1"/>
</dbReference>
<dbReference type="PANTHER" id="PTHR43802:SF1">
    <property type="entry name" value="IP11341P-RELATED"/>
    <property type="match status" value="1"/>
</dbReference>
<comment type="similarity">
    <text evidence="1 2">Belongs to the enoyl-CoA hydratase/isomerase family.</text>
</comment>
<dbReference type="Proteomes" id="UP001501470">
    <property type="component" value="Unassembled WGS sequence"/>
</dbReference>
<organism evidence="3 4">
    <name type="scientific">Dactylosporangium maewongense</name>
    <dbReference type="NCBI Taxonomy" id="634393"/>
    <lineage>
        <taxon>Bacteria</taxon>
        <taxon>Bacillati</taxon>
        <taxon>Actinomycetota</taxon>
        <taxon>Actinomycetes</taxon>
        <taxon>Micromonosporales</taxon>
        <taxon>Micromonosporaceae</taxon>
        <taxon>Dactylosporangium</taxon>
    </lineage>
</organism>
<dbReference type="EMBL" id="BAAAQD010000036">
    <property type="protein sequence ID" value="GAA1565720.1"/>
    <property type="molecule type" value="Genomic_DNA"/>
</dbReference>
<protein>
    <submittedName>
        <fullName evidence="3">Crotonase/enoyl-CoA hydratase family protein</fullName>
    </submittedName>
</protein>
<dbReference type="InterPro" id="IPR029045">
    <property type="entry name" value="ClpP/crotonase-like_dom_sf"/>
</dbReference>
<accession>A0ABN2CWH3</accession>
<reference evidence="3 4" key="1">
    <citation type="journal article" date="2019" name="Int. J. Syst. Evol. Microbiol.">
        <title>The Global Catalogue of Microorganisms (GCM) 10K type strain sequencing project: providing services to taxonomists for standard genome sequencing and annotation.</title>
        <authorList>
            <consortium name="The Broad Institute Genomics Platform"/>
            <consortium name="The Broad Institute Genome Sequencing Center for Infectious Disease"/>
            <person name="Wu L."/>
            <person name="Ma J."/>
        </authorList>
    </citation>
    <scope>NUCLEOTIDE SEQUENCE [LARGE SCALE GENOMIC DNA]</scope>
    <source>
        <strain evidence="3 4">JCM 15933</strain>
    </source>
</reference>
<dbReference type="CDD" id="cd06558">
    <property type="entry name" value="crotonase-like"/>
    <property type="match status" value="1"/>
</dbReference>
<keyword evidence="4" id="KW-1185">Reference proteome</keyword>
<dbReference type="SUPFAM" id="SSF52096">
    <property type="entry name" value="ClpP/crotonase"/>
    <property type="match status" value="1"/>
</dbReference>
<evidence type="ECO:0000313" key="3">
    <source>
        <dbReference type="EMBL" id="GAA1565720.1"/>
    </source>
</evidence>
<evidence type="ECO:0000256" key="2">
    <source>
        <dbReference type="RuleBase" id="RU003707"/>
    </source>
</evidence>
<sequence length="274" mass="28818">MTDTKTTVETEPAALYERAGHIAVIRLNRPASLNAVNAALSTAAGEALERAAADPEVRVVVVTGNGRAFCAGADLKELAAGRSIAAPEHPEWGFAGIARHWIDKPLIAAVNGFAMGGGTEIALACDLVVAAEDARLGLPEVKRGLVAAAGGVVRLQRQIPLKRALQMALTGDAVDVQEAAEWGLVNVVARPGAALDEAMVLAERVAANAPLSVQYTKRVMHQVAESGSAWDPEWSRREPWAVNDEAAALVFGSRDAVEGPIAFAEKRAPVWEGR</sequence>
<dbReference type="Gene3D" id="1.10.12.10">
    <property type="entry name" value="Lyase 2-enoyl-coa Hydratase, Chain A, domain 2"/>
    <property type="match status" value="1"/>
</dbReference>
<dbReference type="Pfam" id="PF00378">
    <property type="entry name" value="ECH_1"/>
    <property type="match status" value="1"/>
</dbReference>
<dbReference type="Gene3D" id="3.90.226.10">
    <property type="entry name" value="2-enoyl-CoA Hydratase, Chain A, domain 1"/>
    <property type="match status" value="1"/>
</dbReference>
<dbReference type="NCBIfam" id="NF006100">
    <property type="entry name" value="PRK08252.1"/>
    <property type="match status" value="1"/>
</dbReference>
<proteinExistence type="inferred from homology"/>
<gene>
    <name evidence="3" type="ORF">GCM10009827_104250</name>
</gene>
<comment type="caution">
    <text evidence="3">The sequence shown here is derived from an EMBL/GenBank/DDBJ whole genome shotgun (WGS) entry which is preliminary data.</text>
</comment>
<dbReference type="InterPro" id="IPR018376">
    <property type="entry name" value="Enoyl-CoA_hyd/isom_CS"/>
</dbReference>
<dbReference type="InterPro" id="IPR014748">
    <property type="entry name" value="Enoyl-CoA_hydra_C"/>
</dbReference>
<dbReference type="InterPro" id="IPR001753">
    <property type="entry name" value="Enoyl-CoA_hydra/iso"/>
</dbReference>
<dbReference type="RefSeq" id="WP_344513051.1">
    <property type="nucleotide sequence ID" value="NZ_BAAAQD010000036.1"/>
</dbReference>
<evidence type="ECO:0000256" key="1">
    <source>
        <dbReference type="ARBA" id="ARBA00005254"/>
    </source>
</evidence>
<dbReference type="PROSITE" id="PS00166">
    <property type="entry name" value="ENOYL_COA_HYDRATASE"/>
    <property type="match status" value="1"/>
</dbReference>
<evidence type="ECO:0000313" key="4">
    <source>
        <dbReference type="Proteomes" id="UP001501470"/>
    </source>
</evidence>